<name>A0A2M3ZTY6_9DIPT</name>
<evidence type="ECO:0000313" key="1">
    <source>
        <dbReference type="EMBL" id="MBW31952.1"/>
    </source>
</evidence>
<protein>
    <submittedName>
        <fullName evidence="1">Putative secreted peptide</fullName>
    </submittedName>
</protein>
<dbReference type="EMBL" id="GGFM01011201">
    <property type="protein sequence ID" value="MBW31952.1"/>
    <property type="molecule type" value="Transcribed_RNA"/>
</dbReference>
<sequence>MRSRLMLIIASNSARARLIQWMPCFVVQKVGRMWSRYGRCNRPGRSHLHLKLGCNCRVLEGIAAIRSVWCSIWAARYDATTARITLWTGWPLVAATRC</sequence>
<reference evidence="1" key="1">
    <citation type="submission" date="2018-01" db="EMBL/GenBank/DDBJ databases">
        <title>An insight into the sialome of Amazonian anophelines.</title>
        <authorList>
            <person name="Ribeiro J.M."/>
            <person name="Scarpassa V."/>
            <person name="Calvo E."/>
        </authorList>
    </citation>
    <scope>NUCLEOTIDE SEQUENCE</scope>
    <source>
        <tissue evidence="1">Salivary glands</tissue>
    </source>
</reference>
<accession>A0A2M3ZTY6</accession>
<proteinExistence type="predicted"/>
<dbReference type="AlphaFoldDB" id="A0A2M3ZTY6"/>
<organism evidence="1">
    <name type="scientific">Anopheles braziliensis</name>
    <dbReference type="NCBI Taxonomy" id="58242"/>
    <lineage>
        <taxon>Eukaryota</taxon>
        <taxon>Metazoa</taxon>
        <taxon>Ecdysozoa</taxon>
        <taxon>Arthropoda</taxon>
        <taxon>Hexapoda</taxon>
        <taxon>Insecta</taxon>
        <taxon>Pterygota</taxon>
        <taxon>Neoptera</taxon>
        <taxon>Endopterygota</taxon>
        <taxon>Diptera</taxon>
        <taxon>Nematocera</taxon>
        <taxon>Culicoidea</taxon>
        <taxon>Culicidae</taxon>
        <taxon>Anophelinae</taxon>
        <taxon>Anopheles</taxon>
    </lineage>
</organism>